<accession>A0A090RU19</accession>
<organism evidence="1 2">
    <name type="scientific">Vibrio maritimus</name>
    <dbReference type="NCBI Taxonomy" id="990268"/>
    <lineage>
        <taxon>Bacteria</taxon>
        <taxon>Pseudomonadati</taxon>
        <taxon>Pseudomonadota</taxon>
        <taxon>Gammaproteobacteria</taxon>
        <taxon>Vibrionales</taxon>
        <taxon>Vibrionaceae</taxon>
        <taxon>Vibrio</taxon>
    </lineage>
</organism>
<sequence length="37" mass="3792">MAPNGAITKAALSTLASTIKRKPRVIEAPTPATKADT</sequence>
<evidence type="ECO:0000313" key="1">
    <source>
        <dbReference type="EMBL" id="GAL18028.1"/>
    </source>
</evidence>
<keyword evidence="2" id="KW-1185">Reference proteome</keyword>
<name>A0A090RU19_9VIBR</name>
<dbReference type="STRING" id="990268.JCM19235_6581"/>
<dbReference type="EMBL" id="BBMR01000002">
    <property type="protein sequence ID" value="GAL18028.1"/>
    <property type="molecule type" value="Genomic_DNA"/>
</dbReference>
<reference evidence="1 2" key="2">
    <citation type="submission" date="2014-09" db="EMBL/GenBank/DDBJ databases">
        <authorList>
            <consortium name="NBRP consortium"/>
            <person name="Sawabe T."/>
            <person name="Meirelles P."/>
            <person name="Nakanishi M."/>
            <person name="Sayaka M."/>
            <person name="Hattori M."/>
            <person name="Ohkuma M."/>
        </authorList>
    </citation>
    <scope>NUCLEOTIDE SEQUENCE [LARGE SCALE GENOMIC DNA]</scope>
    <source>
        <strain evidence="2">JCM19235</strain>
    </source>
</reference>
<protein>
    <submittedName>
        <fullName evidence="1">Uncharacterized protein</fullName>
    </submittedName>
</protein>
<comment type="caution">
    <text evidence="1">The sequence shown here is derived from an EMBL/GenBank/DDBJ whole genome shotgun (WGS) entry which is preliminary data.</text>
</comment>
<dbReference type="Proteomes" id="UP000029228">
    <property type="component" value="Unassembled WGS sequence"/>
</dbReference>
<proteinExistence type="predicted"/>
<dbReference type="AlphaFoldDB" id="A0A090RU19"/>
<evidence type="ECO:0000313" key="2">
    <source>
        <dbReference type="Proteomes" id="UP000029228"/>
    </source>
</evidence>
<reference evidence="1 2" key="1">
    <citation type="submission" date="2014-09" db="EMBL/GenBank/DDBJ databases">
        <title>Vibrio maritimus JCM 19235. (C45) whole genome shotgun sequence.</title>
        <authorList>
            <person name="Sawabe T."/>
            <person name="Meirelles P."/>
            <person name="Nakanishi M."/>
            <person name="Sayaka M."/>
            <person name="Hattori M."/>
            <person name="Ohkuma M."/>
        </authorList>
    </citation>
    <scope>NUCLEOTIDE SEQUENCE [LARGE SCALE GENOMIC DNA]</scope>
    <source>
        <strain evidence="2">JCM19235</strain>
    </source>
</reference>
<gene>
    <name evidence="1" type="ORF">JCM19235_6581</name>
</gene>